<protein>
    <submittedName>
        <fullName evidence="8">Glycoside hydrolase family 6 protein</fullName>
    </submittedName>
</protein>
<feature type="region of interest" description="Disordered" evidence="6">
    <location>
        <begin position="265"/>
        <end position="323"/>
    </location>
</feature>
<evidence type="ECO:0000256" key="3">
    <source>
        <dbReference type="ARBA" id="ARBA00022777"/>
    </source>
</evidence>
<dbReference type="InterPro" id="IPR008271">
    <property type="entry name" value="Ser/Thr_kinase_AS"/>
</dbReference>
<feature type="domain" description="Protein kinase" evidence="7">
    <location>
        <begin position="17"/>
        <end position="269"/>
    </location>
</feature>
<keyword evidence="2 5" id="KW-0547">Nucleotide-binding</keyword>
<dbReference type="GO" id="GO:0016787">
    <property type="term" value="F:hydrolase activity"/>
    <property type="evidence" value="ECO:0007669"/>
    <property type="project" value="UniProtKB-KW"/>
</dbReference>
<dbReference type="Pfam" id="PF01341">
    <property type="entry name" value="Glyco_hydro_6"/>
    <property type="match status" value="1"/>
</dbReference>
<dbReference type="Gene3D" id="3.20.20.40">
    <property type="entry name" value="1, 4-beta cellobiohydrolase"/>
    <property type="match status" value="1"/>
</dbReference>
<evidence type="ECO:0000256" key="6">
    <source>
        <dbReference type="SAM" id="MobiDB-lite"/>
    </source>
</evidence>
<dbReference type="InterPro" id="IPR036434">
    <property type="entry name" value="Beta_cellobiohydrolase_sf"/>
</dbReference>
<dbReference type="SUPFAM" id="SSF56112">
    <property type="entry name" value="Protein kinase-like (PK-like)"/>
    <property type="match status" value="1"/>
</dbReference>
<reference evidence="9" key="1">
    <citation type="journal article" date="2019" name="Int. J. Syst. Evol. Microbiol.">
        <title>The Global Catalogue of Microorganisms (GCM) 10K type strain sequencing project: providing services to taxonomists for standard genome sequencing and annotation.</title>
        <authorList>
            <consortium name="The Broad Institute Genomics Platform"/>
            <consortium name="The Broad Institute Genome Sequencing Center for Infectious Disease"/>
            <person name="Wu L."/>
            <person name="Ma J."/>
        </authorList>
    </citation>
    <scope>NUCLEOTIDE SEQUENCE [LARGE SCALE GENOMIC DNA]</scope>
    <source>
        <strain evidence="9">TBRC 1276</strain>
    </source>
</reference>
<evidence type="ECO:0000256" key="1">
    <source>
        <dbReference type="ARBA" id="ARBA00022679"/>
    </source>
</evidence>
<evidence type="ECO:0000256" key="4">
    <source>
        <dbReference type="ARBA" id="ARBA00022840"/>
    </source>
</evidence>
<evidence type="ECO:0000313" key="9">
    <source>
        <dbReference type="Proteomes" id="UP001595851"/>
    </source>
</evidence>
<dbReference type="InterPro" id="IPR016288">
    <property type="entry name" value="Beta_cellobiohydrolase"/>
</dbReference>
<keyword evidence="4 5" id="KW-0067">ATP-binding</keyword>
<dbReference type="PROSITE" id="PS50011">
    <property type="entry name" value="PROTEIN_KINASE_DOM"/>
    <property type="match status" value="1"/>
</dbReference>
<name>A0ABV8FYE5_9ACTN</name>
<keyword evidence="8" id="KW-0378">Hydrolase</keyword>
<keyword evidence="3" id="KW-0418">Kinase</keyword>
<gene>
    <name evidence="8" type="ORF">ACFOY2_00675</name>
</gene>
<keyword evidence="1" id="KW-0808">Transferase</keyword>
<evidence type="ECO:0000259" key="7">
    <source>
        <dbReference type="PROSITE" id="PS50011"/>
    </source>
</evidence>
<evidence type="ECO:0000256" key="5">
    <source>
        <dbReference type="PROSITE-ProRule" id="PRU10141"/>
    </source>
</evidence>
<dbReference type="SMART" id="SM00220">
    <property type="entry name" value="S_TKc"/>
    <property type="match status" value="1"/>
</dbReference>
<dbReference type="PANTHER" id="PTHR43289">
    <property type="entry name" value="MITOGEN-ACTIVATED PROTEIN KINASE KINASE KINASE 20-RELATED"/>
    <property type="match status" value="1"/>
</dbReference>
<dbReference type="InterPro" id="IPR017441">
    <property type="entry name" value="Protein_kinase_ATP_BS"/>
</dbReference>
<dbReference type="PANTHER" id="PTHR43289:SF34">
    <property type="entry name" value="SERINE_THREONINE-PROTEIN KINASE YBDM-RELATED"/>
    <property type="match status" value="1"/>
</dbReference>
<feature type="binding site" evidence="5">
    <location>
        <position position="45"/>
    </location>
    <ligand>
        <name>ATP</name>
        <dbReference type="ChEBI" id="CHEBI:30616"/>
    </ligand>
</feature>
<dbReference type="EMBL" id="JBHSBI010000001">
    <property type="protein sequence ID" value="MFC4005715.1"/>
    <property type="molecule type" value="Genomic_DNA"/>
</dbReference>
<dbReference type="Gene3D" id="3.30.200.20">
    <property type="entry name" value="Phosphorylase Kinase, domain 1"/>
    <property type="match status" value="1"/>
</dbReference>
<evidence type="ECO:0000313" key="8">
    <source>
        <dbReference type="EMBL" id="MFC4005715.1"/>
    </source>
</evidence>
<proteinExistence type="predicted"/>
<evidence type="ECO:0000256" key="2">
    <source>
        <dbReference type="ARBA" id="ARBA00022741"/>
    </source>
</evidence>
<dbReference type="PRINTS" id="PR00733">
    <property type="entry name" value="GLHYDRLASE6"/>
</dbReference>
<feature type="compositionally biased region" description="Pro residues" evidence="6">
    <location>
        <begin position="272"/>
        <end position="285"/>
    </location>
</feature>
<organism evidence="8 9">
    <name type="scientific">Nonomuraea purpurea</name>
    <dbReference type="NCBI Taxonomy" id="1849276"/>
    <lineage>
        <taxon>Bacteria</taxon>
        <taxon>Bacillati</taxon>
        <taxon>Actinomycetota</taxon>
        <taxon>Actinomycetes</taxon>
        <taxon>Streptosporangiales</taxon>
        <taxon>Streptosporangiaceae</taxon>
        <taxon>Nonomuraea</taxon>
    </lineage>
</organism>
<dbReference type="RefSeq" id="WP_379525895.1">
    <property type="nucleotide sequence ID" value="NZ_JBHSBI010000001.1"/>
</dbReference>
<accession>A0ABV8FYE5</accession>
<sequence length="720" mass="75203">MTLEALRDGDPRQVGPYALLGRLGEGGMGVVYLGRGPDGLQVAVKLIHSRMDADAGFRRRFAREVAAAKRVARFCTAPVLDADVGGDVAYLVTEYVEGPSLGDAVRESGPLKGSALEGLAAAMAMALRAIHGAGVVHRDLKPSNVLLSQVGPKVIDFGIAQFTDAEVSSSIVGTPSYMSPEQVSGATIGPASDIFSWGCTVAFAAGGVPPFGTGSVPSILLRIVNEPPDLRGLSGTLQELVVAALAKNPAERPTAQNLMDRLSTATGLLPTPGLPTPAAPTPPPGGATAEPGSTGPSGLGSGQTHPTGAPHPPLSEQEQEPKQAFNQRRLLAAAAAVVVAVAGASAALIWRDSSTTATPTAKATGVQNLPATDGAIQSAGQNPLTAQGEVRFYSRPEPAAQNQAVVWEREGRKGDAALMDKLANVPHVIRLDESGGQAEVEETLADAKEAGGRVPVFLINLMPGGDCQPVQDGAMATYQGWLRGIAGKIGKAPAVVILEPSSLVKLPGLKDCATLPGTPEERFKDVADAVRTLKANPSTAVYLDGAQDLYPGTETMAERLIKAGVDKADGFFINTAAYQRTARAVEYGKKLSACVSVQRKTRKNTCPPDAQVNTATMPHFVVDTARNGQGSWRPEKTYKDPQTWCNPPGRGVGDRPTTDTKEELVDAYLWIAKAGASSGRCRRGTDGDKDPEYGKVAPKAGEWWPEMALERAVNANPALP</sequence>
<dbReference type="CDD" id="cd14014">
    <property type="entry name" value="STKc_PknB_like"/>
    <property type="match status" value="1"/>
</dbReference>
<dbReference type="PROSITE" id="PS00108">
    <property type="entry name" value="PROTEIN_KINASE_ST"/>
    <property type="match status" value="1"/>
</dbReference>
<comment type="caution">
    <text evidence="8">The sequence shown here is derived from an EMBL/GenBank/DDBJ whole genome shotgun (WGS) entry which is preliminary data.</text>
</comment>
<keyword evidence="9" id="KW-1185">Reference proteome</keyword>
<dbReference type="Pfam" id="PF00069">
    <property type="entry name" value="Pkinase"/>
    <property type="match status" value="1"/>
</dbReference>
<dbReference type="InterPro" id="IPR011009">
    <property type="entry name" value="Kinase-like_dom_sf"/>
</dbReference>
<dbReference type="Gene3D" id="1.10.510.10">
    <property type="entry name" value="Transferase(Phosphotransferase) domain 1"/>
    <property type="match status" value="1"/>
</dbReference>
<dbReference type="PROSITE" id="PS00107">
    <property type="entry name" value="PROTEIN_KINASE_ATP"/>
    <property type="match status" value="1"/>
</dbReference>
<dbReference type="InterPro" id="IPR000719">
    <property type="entry name" value="Prot_kinase_dom"/>
</dbReference>
<dbReference type="Proteomes" id="UP001595851">
    <property type="component" value="Unassembled WGS sequence"/>
</dbReference>
<dbReference type="SUPFAM" id="SSF51989">
    <property type="entry name" value="Glycosyl hydrolases family 6, cellulases"/>
    <property type="match status" value="1"/>
</dbReference>